<reference evidence="1 2" key="1">
    <citation type="submission" date="2015-12" db="EMBL/GenBank/DDBJ databases">
        <authorList>
            <person name="Shamseldin A."/>
            <person name="Moawad H."/>
            <person name="Abd El-Rahim W.M."/>
            <person name="Sadowsky M.J."/>
        </authorList>
    </citation>
    <scope>NUCLEOTIDE SEQUENCE [LARGE SCALE GENOMIC DNA]</scope>
    <source>
        <strain evidence="1 2">SM2</strain>
    </source>
</reference>
<dbReference type="KEGG" id="zal:AZF00_18590"/>
<protein>
    <submittedName>
        <fullName evidence="1">Uncharacterized protein</fullName>
    </submittedName>
</protein>
<accession>A0A127MAI9</accession>
<name>A0A127MAI9_9GAMM</name>
<sequence length="198" mass="22786">MANGPSVSLNHKLADYFHLRLQELGRRQSTPPQDDTLWYIGDMLARFGDSDQLFSYEDGRIDIRPLALLYKDAHETNNVRERGLILRQLGDMALFIGALFPENYQRRGLKKDYFVGMGGGAYSYLSETELQHRHIFAELATRFTRILELIAQACEKQTAFDDGDVLTLYQRWQKHREPRIAAQLRALGITISDTQALH</sequence>
<dbReference type="AlphaFoldDB" id="A0A127MAI9"/>
<dbReference type="Proteomes" id="UP000074119">
    <property type="component" value="Chromosome"/>
</dbReference>
<dbReference type="STRING" id="1470434.AZF00_18590"/>
<evidence type="ECO:0000313" key="1">
    <source>
        <dbReference type="EMBL" id="AMO70188.1"/>
    </source>
</evidence>
<proteinExistence type="predicted"/>
<organism evidence="1 2">
    <name type="scientific">Zhongshania aliphaticivorans</name>
    <dbReference type="NCBI Taxonomy" id="1470434"/>
    <lineage>
        <taxon>Bacteria</taxon>
        <taxon>Pseudomonadati</taxon>
        <taxon>Pseudomonadota</taxon>
        <taxon>Gammaproteobacteria</taxon>
        <taxon>Cellvibrionales</taxon>
        <taxon>Spongiibacteraceae</taxon>
        <taxon>Zhongshania</taxon>
    </lineage>
</organism>
<dbReference type="EMBL" id="CP014544">
    <property type="protein sequence ID" value="AMO70188.1"/>
    <property type="molecule type" value="Genomic_DNA"/>
</dbReference>
<gene>
    <name evidence="1" type="ORF">AZF00_18590</name>
</gene>
<dbReference type="RefSeq" id="WP_062384743.1">
    <property type="nucleotide sequence ID" value="NZ_CP014544.1"/>
</dbReference>
<evidence type="ECO:0000313" key="2">
    <source>
        <dbReference type="Proteomes" id="UP000074119"/>
    </source>
</evidence>